<dbReference type="EMBL" id="JAWDGP010003048">
    <property type="protein sequence ID" value="KAK3777971.1"/>
    <property type="molecule type" value="Genomic_DNA"/>
</dbReference>
<dbReference type="Proteomes" id="UP001283361">
    <property type="component" value="Unassembled WGS sequence"/>
</dbReference>
<evidence type="ECO:0000256" key="1">
    <source>
        <dbReference type="SAM" id="SignalP"/>
    </source>
</evidence>
<feature type="chain" id="PRO_5042123882" evidence="1">
    <location>
        <begin position="23"/>
        <end position="129"/>
    </location>
</feature>
<sequence length="129" mass="15204">MSITWILTLKKFFYLCCSTAEAKRKNWRVLERKIEENSIQRQLHRSAVPDGRLTAAVTCPNRIRWTTESPVHWKVKSGQMVRWSDLFMRSVFLEEEAKTICAEKAGSWPSFFMTTDRRVVRKKGSYQTL</sequence>
<evidence type="ECO:0000313" key="2">
    <source>
        <dbReference type="EMBL" id="KAK3777971.1"/>
    </source>
</evidence>
<dbReference type="AlphaFoldDB" id="A0AAE0ZZW2"/>
<comment type="caution">
    <text evidence="2">The sequence shown here is derived from an EMBL/GenBank/DDBJ whole genome shotgun (WGS) entry which is preliminary data.</text>
</comment>
<reference evidence="2" key="1">
    <citation type="journal article" date="2023" name="G3 (Bethesda)">
        <title>A reference genome for the long-term kleptoplast-retaining sea slug Elysia crispata morphotype clarki.</title>
        <authorList>
            <person name="Eastman K.E."/>
            <person name="Pendleton A.L."/>
            <person name="Shaikh M.A."/>
            <person name="Suttiyut T."/>
            <person name="Ogas R."/>
            <person name="Tomko P."/>
            <person name="Gavelis G."/>
            <person name="Widhalm J.R."/>
            <person name="Wisecaver J.H."/>
        </authorList>
    </citation>
    <scope>NUCLEOTIDE SEQUENCE</scope>
    <source>
        <strain evidence="2">ECLA1</strain>
    </source>
</reference>
<accession>A0AAE0ZZW2</accession>
<feature type="signal peptide" evidence="1">
    <location>
        <begin position="1"/>
        <end position="22"/>
    </location>
</feature>
<keyword evidence="3" id="KW-1185">Reference proteome</keyword>
<protein>
    <submittedName>
        <fullName evidence="2">Uncharacterized protein</fullName>
    </submittedName>
</protein>
<organism evidence="2 3">
    <name type="scientific">Elysia crispata</name>
    <name type="common">lettuce slug</name>
    <dbReference type="NCBI Taxonomy" id="231223"/>
    <lineage>
        <taxon>Eukaryota</taxon>
        <taxon>Metazoa</taxon>
        <taxon>Spiralia</taxon>
        <taxon>Lophotrochozoa</taxon>
        <taxon>Mollusca</taxon>
        <taxon>Gastropoda</taxon>
        <taxon>Heterobranchia</taxon>
        <taxon>Euthyneura</taxon>
        <taxon>Panpulmonata</taxon>
        <taxon>Sacoglossa</taxon>
        <taxon>Placobranchoidea</taxon>
        <taxon>Plakobranchidae</taxon>
        <taxon>Elysia</taxon>
    </lineage>
</organism>
<gene>
    <name evidence="2" type="ORF">RRG08_063704</name>
</gene>
<evidence type="ECO:0000313" key="3">
    <source>
        <dbReference type="Proteomes" id="UP001283361"/>
    </source>
</evidence>
<keyword evidence="1" id="KW-0732">Signal</keyword>
<proteinExistence type="predicted"/>
<name>A0AAE0ZZW2_9GAST</name>